<comment type="caution">
    <text evidence="2">The sequence shown here is derived from an EMBL/GenBank/DDBJ whole genome shotgun (WGS) entry which is preliminary data.</text>
</comment>
<evidence type="ECO:0000313" key="4">
    <source>
        <dbReference type="Proteomes" id="UP001206890"/>
    </source>
</evidence>
<dbReference type="InterPro" id="IPR012340">
    <property type="entry name" value="NA-bd_OB-fold"/>
</dbReference>
<reference evidence="2" key="1">
    <citation type="submission" date="2022-04" db="EMBL/GenBank/DDBJ databases">
        <title>Human microbiome associated bacterial genomes.</title>
        <authorList>
            <person name="Sandstrom S."/>
            <person name="Salamzade R."/>
            <person name="Kalan L.R."/>
        </authorList>
    </citation>
    <scope>NUCLEOTIDE SEQUENCE</scope>
    <source>
        <strain evidence="2">P3-SID1762</strain>
    </source>
</reference>
<evidence type="ECO:0000259" key="1">
    <source>
        <dbReference type="Pfam" id="PF01796"/>
    </source>
</evidence>
<dbReference type="PANTHER" id="PTHR34075">
    <property type="entry name" value="BLR3430 PROTEIN"/>
    <property type="match status" value="1"/>
</dbReference>
<keyword evidence="5" id="KW-1185">Reference proteome</keyword>
<dbReference type="InterPro" id="IPR002878">
    <property type="entry name" value="ChsH2_C"/>
</dbReference>
<sequence>MTSREIVVDIAPPEEPVLSAPLTPSFDYTRSTGPVLGAFFTGLRDGRVVGCRDSRGTVHVPPVEYDPHTHEALDEIVEIGRGEGIEGLVVTWTWVHSPADVHPLAEPFAWALVRLDGADTATLLPLAADGPDAVSTGMRVRVRWAAERVGSIRDIACVVPVDDAGSATGSGAEGDDDEVAVASAGDSEPVTTLVTPIGLSVTHTAAPAESAFLRAIVEGRLLGRRRSNGPEVYVPPRDYCPSDGVAMGEYVEVADVGTVTTFGIVNVPFAGQEIKPPYVTAYILLDGSDVPVQHLVLGCEASEMRIGMRVRAVWAPESERPASMKAITHFEPSGEPDTDPATVATHL</sequence>
<feature type="domain" description="ChsH2 C-terminal OB-fold" evidence="1">
    <location>
        <begin position="86"/>
        <end position="144"/>
    </location>
</feature>
<dbReference type="EMBL" id="JALXTC010000021">
    <property type="protein sequence ID" value="MCT2117391.1"/>
    <property type="molecule type" value="Genomic_DNA"/>
</dbReference>
<dbReference type="EMBL" id="JBFTEZ010000002">
    <property type="protein sequence ID" value="MEX6464634.1"/>
    <property type="molecule type" value="Genomic_DNA"/>
</dbReference>
<dbReference type="Proteomes" id="UP001560293">
    <property type="component" value="Unassembled WGS sequence"/>
</dbReference>
<dbReference type="InterPro" id="IPR052513">
    <property type="entry name" value="Thioester_dehydratase-like"/>
</dbReference>
<dbReference type="RefSeq" id="WP_246830986.1">
    <property type="nucleotide sequence ID" value="NZ_JALXRO010000020.1"/>
</dbReference>
<accession>A0AAW5Q8S9</accession>
<reference evidence="3" key="3">
    <citation type="submission" date="2024-07" db="EMBL/GenBank/DDBJ databases">
        <authorList>
            <person name="Wildschutte H."/>
        </authorList>
    </citation>
    <scope>NUCLEOTIDE SEQUENCE</scope>
    <source>
        <strain evidence="3">N60</strain>
    </source>
</reference>
<reference evidence="5" key="2">
    <citation type="submission" date="2024-07" db="EMBL/GenBank/DDBJ databases">
        <title>Pseudomonas strain that inhibits Aeromonas fish pathogens.</title>
        <authorList>
            <person name="Wildschutte H."/>
        </authorList>
    </citation>
    <scope>NUCLEOTIDE SEQUENCE [LARGE SCALE GENOMIC DNA]</scope>
    <source>
        <strain evidence="5">n60</strain>
    </source>
</reference>
<organism evidence="2 4">
    <name type="scientific">Dietzia cinnamea</name>
    <dbReference type="NCBI Taxonomy" id="321318"/>
    <lineage>
        <taxon>Bacteria</taxon>
        <taxon>Bacillati</taxon>
        <taxon>Actinomycetota</taxon>
        <taxon>Actinomycetes</taxon>
        <taxon>Mycobacteriales</taxon>
        <taxon>Dietziaceae</taxon>
        <taxon>Dietzia</taxon>
    </lineage>
</organism>
<proteinExistence type="predicted"/>
<dbReference type="SUPFAM" id="SSF50249">
    <property type="entry name" value="Nucleic acid-binding proteins"/>
    <property type="match status" value="2"/>
</dbReference>
<evidence type="ECO:0000313" key="3">
    <source>
        <dbReference type="EMBL" id="MEX6464634.1"/>
    </source>
</evidence>
<evidence type="ECO:0000313" key="2">
    <source>
        <dbReference type="EMBL" id="MCT2117391.1"/>
    </source>
</evidence>
<gene>
    <name evidence="3" type="ORF">AB6N35_09790</name>
    <name evidence="2" type="ORF">M3D93_06440</name>
</gene>
<dbReference type="Proteomes" id="UP001206890">
    <property type="component" value="Unassembled WGS sequence"/>
</dbReference>
<dbReference type="PANTHER" id="PTHR34075:SF5">
    <property type="entry name" value="BLR3430 PROTEIN"/>
    <property type="match status" value="1"/>
</dbReference>
<name>A0AAW5Q8S9_9ACTN</name>
<dbReference type="AlphaFoldDB" id="A0AAW5Q8S9"/>
<feature type="domain" description="ChsH2 C-terminal OB-fold" evidence="1">
    <location>
        <begin position="250"/>
        <end position="314"/>
    </location>
</feature>
<protein>
    <submittedName>
        <fullName evidence="2">OB-fold domain-containing protein</fullName>
    </submittedName>
    <submittedName>
        <fullName evidence="3">Zn-ribbon domain-containing OB-fold protein</fullName>
    </submittedName>
</protein>
<dbReference type="Gene3D" id="6.10.30.10">
    <property type="match status" value="2"/>
</dbReference>
<dbReference type="Pfam" id="PF01796">
    <property type="entry name" value="OB_ChsH2_C"/>
    <property type="match status" value="2"/>
</dbReference>
<evidence type="ECO:0000313" key="5">
    <source>
        <dbReference type="Proteomes" id="UP001560293"/>
    </source>
</evidence>